<dbReference type="RefSeq" id="WP_069962080.1">
    <property type="nucleotide sequence ID" value="NZ_CP016094.1"/>
</dbReference>
<reference evidence="2 3" key="1">
    <citation type="submission" date="2016-06" db="EMBL/GenBank/DDBJ databases">
        <title>Three novel species with peptidoglycan cell walls form the new genus Lacunisphaera gen. nov. in the family Opitutaceae of the verrucomicrobial subdivision 4.</title>
        <authorList>
            <person name="Rast P."/>
            <person name="Gloeckner I."/>
            <person name="Jogler M."/>
            <person name="Boedeker C."/>
            <person name="Jeske O."/>
            <person name="Wiegand S."/>
            <person name="Reinhardt R."/>
            <person name="Schumann P."/>
            <person name="Rohde M."/>
            <person name="Spring S."/>
            <person name="Gloeckner F.O."/>
            <person name="Jogler C."/>
        </authorList>
    </citation>
    <scope>NUCLEOTIDE SEQUENCE [LARGE SCALE GENOMIC DNA]</scope>
    <source>
        <strain evidence="2 3">IG16b</strain>
    </source>
</reference>
<feature type="transmembrane region" description="Helical" evidence="1">
    <location>
        <begin position="12"/>
        <end position="31"/>
    </location>
</feature>
<organism evidence="2 3">
    <name type="scientific">Lacunisphaera limnophila</name>
    <dbReference type="NCBI Taxonomy" id="1838286"/>
    <lineage>
        <taxon>Bacteria</taxon>
        <taxon>Pseudomonadati</taxon>
        <taxon>Verrucomicrobiota</taxon>
        <taxon>Opitutia</taxon>
        <taxon>Opitutales</taxon>
        <taxon>Opitutaceae</taxon>
        <taxon>Lacunisphaera</taxon>
    </lineage>
</organism>
<keyword evidence="1" id="KW-1133">Transmembrane helix</keyword>
<dbReference type="AlphaFoldDB" id="A0A1D8AVG2"/>
<evidence type="ECO:0000313" key="2">
    <source>
        <dbReference type="EMBL" id="AOS44872.1"/>
    </source>
</evidence>
<keyword evidence="1" id="KW-0812">Transmembrane</keyword>
<dbReference type="Proteomes" id="UP000095228">
    <property type="component" value="Chromosome"/>
</dbReference>
<name>A0A1D8AVG2_9BACT</name>
<gene>
    <name evidence="2" type="ORF">Verru16b_01941</name>
</gene>
<evidence type="ECO:0000256" key="1">
    <source>
        <dbReference type="SAM" id="Phobius"/>
    </source>
</evidence>
<dbReference type="KEGG" id="obg:Verru16b_01941"/>
<proteinExistence type="predicted"/>
<feature type="transmembrane region" description="Helical" evidence="1">
    <location>
        <begin position="37"/>
        <end position="56"/>
    </location>
</feature>
<keyword evidence="1" id="KW-0472">Membrane</keyword>
<keyword evidence="3" id="KW-1185">Reference proteome</keyword>
<evidence type="ECO:0000313" key="3">
    <source>
        <dbReference type="Proteomes" id="UP000095228"/>
    </source>
</evidence>
<sequence length="75" mass="7845">MNAPAHPILRWLSGPAVALVGVVGVRVIAPLCEGRTQAVVLVAGYLLVPAGLFWFASRLGQRAAQRAAEAPETRG</sequence>
<protein>
    <submittedName>
        <fullName evidence="2">Uncharacterized protein</fullName>
    </submittedName>
</protein>
<dbReference type="STRING" id="1838286.Verru16b_01941"/>
<accession>A0A1D8AVG2</accession>
<dbReference type="EMBL" id="CP016094">
    <property type="protein sequence ID" value="AOS44872.1"/>
    <property type="molecule type" value="Genomic_DNA"/>
</dbReference>